<feature type="signal peptide" evidence="1">
    <location>
        <begin position="1"/>
        <end position="20"/>
    </location>
</feature>
<dbReference type="Proteomes" id="UP000183104">
    <property type="component" value="Unassembled WGS sequence"/>
</dbReference>
<dbReference type="InterPro" id="IPR038636">
    <property type="entry name" value="Wzi_sf"/>
</dbReference>
<evidence type="ECO:0000313" key="2">
    <source>
        <dbReference type="EMBL" id="SCX97882.1"/>
    </source>
</evidence>
<dbReference type="InterPro" id="IPR026950">
    <property type="entry name" value="Caps_assemb_Wzi"/>
</dbReference>
<proteinExistence type="predicted"/>
<organism evidence="2 3">
    <name type="scientific">Thiohalorhabdus denitrificans</name>
    <dbReference type="NCBI Taxonomy" id="381306"/>
    <lineage>
        <taxon>Bacteria</taxon>
        <taxon>Pseudomonadati</taxon>
        <taxon>Pseudomonadota</taxon>
        <taxon>Gammaproteobacteria</taxon>
        <taxon>Thiohalorhabdales</taxon>
        <taxon>Thiohalorhabdaceae</taxon>
        <taxon>Thiohalorhabdus</taxon>
    </lineage>
</organism>
<dbReference type="AlphaFoldDB" id="A0A1G5C647"/>
<protein>
    <submittedName>
        <fullName evidence="2">Capsule assembly protein Wzi</fullName>
    </submittedName>
</protein>
<dbReference type="RefSeq" id="WP_054966578.1">
    <property type="nucleotide sequence ID" value="NZ_FMUN01000002.1"/>
</dbReference>
<dbReference type="Pfam" id="PF14052">
    <property type="entry name" value="Caps_assemb_Wzi"/>
    <property type="match status" value="1"/>
</dbReference>
<evidence type="ECO:0000313" key="3">
    <source>
        <dbReference type="Proteomes" id="UP000183104"/>
    </source>
</evidence>
<gene>
    <name evidence="2" type="ORF">SAMN05661077_0914</name>
</gene>
<keyword evidence="1" id="KW-0732">Signal</keyword>
<keyword evidence="3" id="KW-1185">Reference proteome</keyword>
<accession>A0A1G5C647</accession>
<reference evidence="3" key="1">
    <citation type="submission" date="2016-10" db="EMBL/GenBank/DDBJ databases">
        <authorList>
            <person name="Varghese N."/>
        </authorList>
    </citation>
    <scope>NUCLEOTIDE SEQUENCE [LARGE SCALE GENOMIC DNA]</scope>
    <source>
        <strain evidence="3">HL 19</strain>
    </source>
</reference>
<name>A0A1G5C647_9GAMM</name>
<dbReference type="Gene3D" id="2.40.160.130">
    <property type="entry name" value="Capsule assembly protein Wzi"/>
    <property type="match status" value="1"/>
</dbReference>
<evidence type="ECO:0000256" key="1">
    <source>
        <dbReference type="SAM" id="SignalP"/>
    </source>
</evidence>
<dbReference type="EMBL" id="FMUN01000002">
    <property type="protein sequence ID" value="SCX97882.1"/>
    <property type="molecule type" value="Genomic_DNA"/>
</dbReference>
<sequence length="489" mass="53179">MAVCLGAVLLGGALPGLAQAGPFAYPGDIRFRHQVQYLKDTGRTDALTTTWPMSLPDVAKDFAGRSAPQGISAYDLHNTLADRLRREARTGMGDARVSLAVLEDPILLRTFEDTPRGRGELEARVEWMGDRFAARLQAQAVRDAPDDKDYRLDGSYLGAVVGNWTLTAGAIPRWWGPGWSGSLILSNNARPVPGVAIERNYTDPFDLPVLRWLGPWDLSVFMGRLESDRSVPRANLVGMRLAFQPAPVLEIGLSRTIQWGGKGRPEDLETFGRALAGQDNPGSEGVDADNEPGNQLAGFDFRLASPYAGFPVALYGQAIGEDEAGGLPTKWMAQAGLETWGAMPVLSGTFRLYAEAVETSLYDSDQPNNVLFNTGYEHHVYQDGYRYRGRSLGHSADNDTTLTSLGGVFALSSGMTWHTVLRWGKINRDGAGGNPLFPEGADLYGGSLSGEVPTGYGAFKAGVEVHRVDPHQDSADTDRTVFFRWRWSG</sequence>
<feature type="chain" id="PRO_5010186758" evidence="1">
    <location>
        <begin position="21"/>
        <end position="489"/>
    </location>
</feature>